<evidence type="ECO:0000256" key="1">
    <source>
        <dbReference type="PROSITE-ProRule" id="PRU00042"/>
    </source>
</evidence>
<dbReference type="Gene3D" id="3.30.160.60">
    <property type="entry name" value="Classic Zinc Finger"/>
    <property type="match status" value="2"/>
</dbReference>
<proteinExistence type="predicted"/>
<evidence type="ECO:0000259" key="2">
    <source>
        <dbReference type="PROSITE" id="PS50157"/>
    </source>
</evidence>
<evidence type="ECO:0000313" key="3">
    <source>
        <dbReference type="EMBL" id="CAG6766385.1"/>
    </source>
</evidence>
<keyword evidence="1" id="KW-0479">Metal-binding</keyword>
<dbReference type="EMBL" id="HBUF01570672">
    <property type="protein sequence ID" value="CAG6766388.1"/>
    <property type="molecule type" value="Transcribed_RNA"/>
</dbReference>
<dbReference type="PROSITE" id="PS50157">
    <property type="entry name" value="ZINC_FINGER_C2H2_2"/>
    <property type="match status" value="1"/>
</dbReference>
<protein>
    <submittedName>
        <fullName evidence="3">Zinc finger protein 536</fullName>
    </submittedName>
</protein>
<dbReference type="InterPro" id="IPR013087">
    <property type="entry name" value="Znf_C2H2_type"/>
</dbReference>
<dbReference type="AlphaFoldDB" id="A0A8D9AI85"/>
<dbReference type="EMBL" id="HBUF01570670">
    <property type="protein sequence ID" value="CAG6766383.1"/>
    <property type="molecule type" value="Transcribed_RNA"/>
</dbReference>
<dbReference type="SUPFAM" id="SSF57667">
    <property type="entry name" value="beta-beta-alpha zinc fingers"/>
    <property type="match status" value="1"/>
</dbReference>
<feature type="domain" description="C2H2-type" evidence="2">
    <location>
        <begin position="51"/>
        <end position="78"/>
    </location>
</feature>
<name>A0A8D9AI85_9HEMI</name>
<dbReference type="SMART" id="SM00355">
    <property type="entry name" value="ZnF_C2H2"/>
    <property type="match status" value="2"/>
</dbReference>
<dbReference type="GO" id="GO:0008270">
    <property type="term" value="F:zinc ion binding"/>
    <property type="evidence" value="ECO:0007669"/>
    <property type="project" value="UniProtKB-KW"/>
</dbReference>
<keyword evidence="1" id="KW-0863">Zinc-finger</keyword>
<organism evidence="3">
    <name type="scientific">Cacopsylla melanoneura</name>
    <dbReference type="NCBI Taxonomy" id="428564"/>
    <lineage>
        <taxon>Eukaryota</taxon>
        <taxon>Metazoa</taxon>
        <taxon>Ecdysozoa</taxon>
        <taxon>Arthropoda</taxon>
        <taxon>Hexapoda</taxon>
        <taxon>Insecta</taxon>
        <taxon>Pterygota</taxon>
        <taxon>Neoptera</taxon>
        <taxon>Paraneoptera</taxon>
        <taxon>Hemiptera</taxon>
        <taxon>Sternorrhyncha</taxon>
        <taxon>Psylloidea</taxon>
        <taxon>Psyllidae</taxon>
        <taxon>Psyllinae</taxon>
        <taxon>Cacopsylla</taxon>
    </lineage>
</organism>
<dbReference type="EMBL" id="HBUF01570671">
    <property type="protein sequence ID" value="CAG6766385.1"/>
    <property type="molecule type" value="Transcribed_RNA"/>
</dbReference>
<dbReference type="InterPro" id="IPR036236">
    <property type="entry name" value="Znf_C2H2_sf"/>
</dbReference>
<accession>A0A8D9AI85</accession>
<sequence length="105" mass="12458">MVFYVVIICTCFSEFRCSYCLETFLSKSIEQLLQHSRSCSSMSRLYKDYTYRCPFCEYHTLVKEVMCRHLRTHTADKPFKCSFCPHQAADPSNIKKHILIKHSFL</sequence>
<reference evidence="3" key="1">
    <citation type="submission" date="2021-05" db="EMBL/GenBank/DDBJ databases">
        <authorList>
            <person name="Alioto T."/>
            <person name="Alioto T."/>
            <person name="Gomez Garrido J."/>
        </authorList>
    </citation>
    <scope>NUCLEOTIDE SEQUENCE</scope>
</reference>
<keyword evidence="1" id="KW-0862">Zinc</keyword>